<dbReference type="AlphaFoldDB" id="A0A292YBF3"/>
<evidence type="ECO:0000313" key="1">
    <source>
        <dbReference type="EMBL" id="GAX86770.1"/>
    </source>
</evidence>
<protein>
    <recommendedName>
        <fullName evidence="3">DUF493 domain-containing protein</fullName>
    </recommendedName>
</protein>
<dbReference type="Proteomes" id="UP000217944">
    <property type="component" value="Unassembled WGS sequence"/>
</dbReference>
<proteinExistence type="predicted"/>
<dbReference type="OrthoDB" id="281538at2"/>
<dbReference type="InterPro" id="IPR007454">
    <property type="entry name" value="UPF0250_YbeD-like"/>
</dbReference>
<gene>
    <name evidence="1" type="ORF">LNAT_P0065</name>
</gene>
<reference evidence="1 2" key="1">
    <citation type="journal article" date="2017" name="Syst. Appl. Microbiol.">
        <title>Lebetimonas natsushimae sp. nov., a novel strictly anaerobic, moderately thermophilic chemoautotroph isolated from a deep-sea hydrothermal vent polychaete nest in the Mid-Okinawa Trough.</title>
        <authorList>
            <person name="Nagata R."/>
            <person name="Takaki Y."/>
            <person name="Tame A."/>
            <person name="Nunoura T."/>
            <person name="Muto H."/>
            <person name="Mino S."/>
            <person name="Sawayama S."/>
            <person name="Takai K."/>
            <person name="Nakagawa S."/>
        </authorList>
    </citation>
    <scope>NUCLEOTIDE SEQUENCE [LARGE SCALE GENOMIC DNA]</scope>
    <source>
        <strain evidence="1 2">HS1857</strain>
    </source>
</reference>
<dbReference type="RefSeq" id="WP_096257943.1">
    <property type="nucleotide sequence ID" value="NZ_BDME01000001.1"/>
</dbReference>
<evidence type="ECO:0008006" key="3">
    <source>
        <dbReference type="Google" id="ProtNLM"/>
    </source>
</evidence>
<accession>A0A292YBF3</accession>
<dbReference type="EMBL" id="BDME01000001">
    <property type="protein sequence ID" value="GAX86770.1"/>
    <property type="molecule type" value="Genomic_DNA"/>
</dbReference>
<dbReference type="InterPro" id="IPR027471">
    <property type="entry name" value="YbeD-like_sf"/>
</dbReference>
<organism evidence="1 2">
    <name type="scientific">Lebetimonas natsushimae</name>
    <dbReference type="NCBI Taxonomy" id="1936991"/>
    <lineage>
        <taxon>Bacteria</taxon>
        <taxon>Pseudomonadati</taxon>
        <taxon>Campylobacterota</taxon>
        <taxon>Epsilonproteobacteria</taxon>
        <taxon>Nautiliales</taxon>
        <taxon>Nautiliaceae</taxon>
        <taxon>Lebetimonas</taxon>
    </lineage>
</organism>
<evidence type="ECO:0000313" key="2">
    <source>
        <dbReference type="Proteomes" id="UP000217944"/>
    </source>
</evidence>
<dbReference type="Gene3D" id="3.30.70.260">
    <property type="match status" value="1"/>
</dbReference>
<keyword evidence="2" id="KW-1185">Reference proteome</keyword>
<sequence>MKKKIEYPRMWGYTIIGEDKEKMKNAVKECIDNQECEVKDSKSHGKYHSQKFEAYVTSEEERNEFFKRLQQHKDIKFVL</sequence>
<dbReference type="SUPFAM" id="SSF117991">
    <property type="entry name" value="YbeD/HP0495-like"/>
    <property type="match status" value="1"/>
</dbReference>
<dbReference type="Pfam" id="PF04359">
    <property type="entry name" value="DUF493"/>
    <property type="match status" value="1"/>
</dbReference>
<comment type="caution">
    <text evidence="1">The sequence shown here is derived from an EMBL/GenBank/DDBJ whole genome shotgun (WGS) entry which is preliminary data.</text>
</comment>
<name>A0A292YBF3_9BACT</name>